<dbReference type="PANTHER" id="PTHR14465">
    <property type="entry name" value="IQ DOMAIN-CONTAINING PROTEIN H"/>
    <property type="match status" value="1"/>
</dbReference>
<evidence type="ECO:0000259" key="2">
    <source>
        <dbReference type="Pfam" id="PF24923"/>
    </source>
</evidence>
<feature type="domain" description="IQCH-like ATP-grasp" evidence="2">
    <location>
        <begin position="278"/>
        <end position="369"/>
    </location>
</feature>
<keyword evidence="4" id="KW-1185">Reference proteome</keyword>
<accession>A0A812PG67</accession>
<dbReference type="EMBL" id="CAJNDS010002152">
    <property type="protein sequence ID" value="CAE7352883.1"/>
    <property type="molecule type" value="Genomic_DNA"/>
</dbReference>
<dbReference type="AlphaFoldDB" id="A0A812PG67"/>
<gene>
    <name evidence="3" type="primary">besA</name>
    <name evidence="3" type="ORF">SNAT2548_LOCUS18632</name>
</gene>
<comment type="caution">
    <text evidence="3">The sequence shown here is derived from an EMBL/GenBank/DDBJ whole genome shotgun (WGS) entry which is preliminary data.</text>
</comment>
<feature type="region of interest" description="Disordered" evidence="1">
    <location>
        <begin position="65"/>
        <end position="109"/>
    </location>
</feature>
<proteinExistence type="predicted"/>
<dbReference type="OrthoDB" id="2117703at2759"/>
<protein>
    <submittedName>
        <fullName evidence="3">BesA protein</fullName>
    </submittedName>
</protein>
<sequence>MGTMGEGPEGEIDSSASPITDAAVQSIIEQIGLLTPEQKERVKKAIVFGSSSNILKDVDRSLFFMNRPSSPPRGRSSRAASPKERTASPRLSGGHSGYPASPDCSPREGSRVLKRTISGTGHPIDDLLQERGHVERYLVVVSSLSLDWKELVKIPGVSNYELRLLWHLYFLRSTNMHIVMCTSQYIPEALINYYLRYLPSDVSLTEARARLTTIACNDMSAASVTNKLLVRSRALERIRKAIEPEKAAMTCFNSTDSEVQLAEELGIPLFGTDTQGAFWGTKTGNRQVFRDAGVLHPDGSYDLIYTKEELCEEIFLLLKRCSSARKVMVKLNDSFSGEGNAVLRVDPELVSCLKESDDKAHDAINERLENSLEYVAPGLNWEKYYMQFQTLGGICELFIEGAGDAKTSPSCQAFLNADGTVRILATHEQMLNGQIYTGCTFPAKQEYSADLVGLTQKIGKELVTRQVVGYIAVDFVSVRQRDGSYKHWAIEVNVRMGGTTLPIMTLNFLCREGRLNEQTSEFIATDGKPRFYVASDTLRKKSYKGLVIEDLLHIIERHSTEIEWNKRPGAPETGAIFHLVTLLSELGKCGCVCVGRSREEAHEIFRRVQEILDMETREVVQAEPAEGADGELSLVIEELEEEEDAADMLN</sequence>
<dbReference type="PANTHER" id="PTHR14465:SF0">
    <property type="entry name" value="IQ DOMAIN-CONTAINING PROTEIN H"/>
    <property type="match status" value="1"/>
</dbReference>
<reference evidence="3" key="1">
    <citation type="submission" date="2021-02" db="EMBL/GenBank/DDBJ databases">
        <authorList>
            <person name="Dougan E. K."/>
            <person name="Rhodes N."/>
            <person name="Thang M."/>
            <person name="Chan C."/>
        </authorList>
    </citation>
    <scope>NUCLEOTIDE SEQUENCE</scope>
</reference>
<evidence type="ECO:0000313" key="3">
    <source>
        <dbReference type="EMBL" id="CAE7352883.1"/>
    </source>
</evidence>
<dbReference type="Pfam" id="PF24923">
    <property type="entry name" value="ATP-grasp_IQCH"/>
    <property type="match status" value="2"/>
</dbReference>
<dbReference type="InterPro" id="IPR038752">
    <property type="entry name" value="IQCH"/>
</dbReference>
<feature type="domain" description="IQCH-like ATP-grasp" evidence="2">
    <location>
        <begin position="380"/>
        <end position="497"/>
    </location>
</feature>
<dbReference type="InterPro" id="IPR056855">
    <property type="entry name" value="ATP-grasp_IQCH"/>
</dbReference>
<dbReference type="Gene3D" id="3.30.470.20">
    <property type="entry name" value="ATP-grasp fold, B domain"/>
    <property type="match status" value="1"/>
</dbReference>
<evidence type="ECO:0000313" key="4">
    <source>
        <dbReference type="Proteomes" id="UP000604046"/>
    </source>
</evidence>
<name>A0A812PG67_9DINO</name>
<evidence type="ECO:0000256" key="1">
    <source>
        <dbReference type="SAM" id="MobiDB-lite"/>
    </source>
</evidence>
<dbReference type="Proteomes" id="UP000604046">
    <property type="component" value="Unassembled WGS sequence"/>
</dbReference>
<dbReference type="SUPFAM" id="SSF56059">
    <property type="entry name" value="Glutathione synthetase ATP-binding domain-like"/>
    <property type="match status" value="1"/>
</dbReference>
<organism evidence="3 4">
    <name type="scientific">Symbiodinium natans</name>
    <dbReference type="NCBI Taxonomy" id="878477"/>
    <lineage>
        <taxon>Eukaryota</taxon>
        <taxon>Sar</taxon>
        <taxon>Alveolata</taxon>
        <taxon>Dinophyceae</taxon>
        <taxon>Suessiales</taxon>
        <taxon>Symbiodiniaceae</taxon>
        <taxon>Symbiodinium</taxon>
    </lineage>
</organism>